<dbReference type="Pfam" id="PF10011">
    <property type="entry name" value="DUF2254"/>
    <property type="match status" value="1"/>
</dbReference>
<sequence length="493" mass="53676">MLPCLLIAKIHWPFRPYFTRSYRWVEQHVDAFGVRFDTSSWNTGRSARASRAKQETWSSSNMNRKAGSLRETFNSLGGLLSVPGTIALGLWALSVPALLLDHAFGSGAFPGFVRIGETTAYYVLSAIATAAIATLGVVYSLVLIVFTLAAGNIGPRLLQRFTRDRVNQITAGLLGGTFLFSIVVLHQTDKSHVPSLSIAFAVVLSVLSVLQLIYFVHSASKSVTIDEEIAIISSGLKIEIDRVTAKDEDGDDPETVVQACRTPVKAARSGYVEAIVEDDLMALARRHDLRIDFVARPGLFVVEGMMLARHSAAADGEIETAIRDAVELVESRTATSNIAFSLDLLIEMALRALSPAVNDAFTAVACVDQFTAAMIGPVTHGLRGHVRCDTDDTPRLHVPGMTVGAMLGEIFHPLRRAAASNLLVTRHLADALLRLDEIANDDVRPLLRHHARLLAEEQRLVKCLDQDERDLETLLSPLLEGKNSAGAHDPSYL</sequence>
<accession>A0A506U172</accession>
<keyword evidence="1" id="KW-0812">Transmembrane</keyword>
<feature type="transmembrane region" description="Helical" evidence="1">
    <location>
        <begin position="169"/>
        <end position="186"/>
    </location>
</feature>
<dbReference type="AlphaFoldDB" id="A0A506U172"/>
<comment type="caution">
    <text evidence="2">The sequence shown here is derived from an EMBL/GenBank/DDBJ whole genome shotgun (WGS) entry which is preliminary data.</text>
</comment>
<evidence type="ECO:0000313" key="2">
    <source>
        <dbReference type="EMBL" id="TPW26685.1"/>
    </source>
</evidence>
<dbReference type="OrthoDB" id="2955631at2"/>
<dbReference type="EMBL" id="VHLH01000027">
    <property type="protein sequence ID" value="TPW26685.1"/>
    <property type="molecule type" value="Genomic_DNA"/>
</dbReference>
<dbReference type="Proteomes" id="UP000320314">
    <property type="component" value="Unassembled WGS sequence"/>
</dbReference>
<gene>
    <name evidence="2" type="ORF">FJU11_13865</name>
</gene>
<reference evidence="2 3" key="1">
    <citation type="submission" date="2019-06" db="EMBL/GenBank/DDBJ databases">
        <authorList>
            <person name="Li M."/>
        </authorList>
    </citation>
    <scope>NUCLEOTIDE SEQUENCE [LARGE SCALE GENOMIC DNA]</scope>
    <source>
        <strain evidence="2 3">BGMRC6574</strain>
    </source>
</reference>
<evidence type="ECO:0000313" key="3">
    <source>
        <dbReference type="Proteomes" id="UP000320314"/>
    </source>
</evidence>
<feature type="transmembrane region" description="Helical" evidence="1">
    <location>
        <begin position="120"/>
        <end position="148"/>
    </location>
</feature>
<protein>
    <submittedName>
        <fullName evidence="2">DUF2254 domain-containing protein</fullName>
    </submittedName>
</protein>
<organism evidence="2 3">
    <name type="scientific">Pararhizobium mangrovi</name>
    <dbReference type="NCBI Taxonomy" id="2590452"/>
    <lineage>
        <taxon>Bacteria</taxon>
        <taxon>Pseudomonadati</taxon>
        <taxon>Pseudomonadota</taxon>
        <taxon>Alphaproteobacteria</taxon>
        <taxon>Hyphomicrobiales</taxon>
        <taxon>Rhizobiaceae</taxon>
        <taxon>Rhizobium/Agrobacterium group</taxon>
        <taxon>Pararhizobium</taxon>
    </lineage>
</organism>
<keyword evidence="1" id="KW-0472">Membrane</keyword>
<evidence type="ECO:0000256" key="1">
    <source>
        <dbReference type="SAM" id="Phobius"/>
    </source>
</evidence>
<keyword evidence="3" id="KW-1185">Reference proteome</keyword>
<feature type="transmembrane region" description="Helical" evidence="1">
    <location>
        <begin position="198"/>
        <end position="216"/>
    </location>
</feature>
<feature type="transmembrane region" description="Helical" evidence="1">
    <location>
        <begin position="73"/>
        <end position="100"/>
    </location>
</feature>
<name>A0A506U172_9HYPH</name>
<dbReference type="InterPro" id="IPR018723">
    <property type="entry name" value="DUF2254_membrane"/>
</dbReference>
<keyword evidence="1" id="KW-1133">Transmembrane helix</keyword>
<proteinExistence type="predicted"/>